<dbReference type="PANTHER" id="PTHR45748:SF14">
    <property type="entry name" value="1-PHOSPHATIDYLINOSITOL-3-PHOSPHATE 5-KINASE FAB1C-RELATED"/>
    <property type="match status" value="1"/>
</dbReference>
<reference evidence="2" key="2">
    <citation type="submission" date="2023-06" db="EMBL/GenBank/DDBJ databases">
        <authorList>
            <person name="Ma L."/>
            <person name="Liu K.-W."/>
            <person name="Li Z."/>
            <person name="Hsiao Y.-Y."/>
            <person name="Qi Y."/>
            <person name="Fu T."/>
            <person name="Tang G."/>
            <person name="Zhang D."/>
            <person name="Sun W.-H."/>
            <person name="Liu D.-K."/>
            <person name="Li Y."/>
            <person name="Chen G.-Z."/>
            <person name="Liu X.-D."/>
            <person name="Liao X.-Y."/>
            <person name="Jiang Y.-T."/>
            <person name="Yu X."/>
            <person name="Hao Y."/>
            <person name="Huang J."/>
            <person name="Zhao X.-W."/>
            <person name="Ke S."/>
            <person name="Chen Y.-Y."/>
            <person name="Wu W.-L."/>
            <person name="Hsu J.-L."/>
            <person name="Lin Y.-F."/>
            <person name="Huang M.-D."/>
            <person name="Li C.-Y."/>
            <person name="Huang L."/>
            <person name="Wang Z.-W."/>
            <person name="Zhao X."/>
            <person name="Zhong W.-Y."/>
            <person name="Peng D.-H."/>
            <person name="Ahmad S."/>
            <person name="Lan S."/>
            <person name="Zhang J.-S."/>
            <person name="Tsai W.-C."/>
            <person name="Van De Peer Y."/>
            <person name="Liu Z.-J."/>
        </authorList>
    </citation>
    <scope>NUCLEOTIDE SEQUENCE</scope>
    <source>
        <strain evidence="2">CP</strain>
        <tissue evidence="2">Leaves</tissue>
    </source>
</reference>
<feature type="compositionally biased region" description="Polar residues" evidence="1">
    <location>
        <begin position="124"/>
        <end position="140"/>
    </location>
</feature>
<feature type="compositionally biased region" description="Polar residues" evidence="1">
    <location>
        <begin position="437"/>
        <end position="452"/>
    </location>
</feature>
<reference evidence="2" key="1">
    <citation type="journal article" date="2023" name="Nat. Commun.">
        <title>Diploid and tetraploid genomes of Acorus and the evolution of monocots.</title>
        <authorList>
            <person name="Ma L."/>
            <person name="Liu K.W."/>
            <person name="Li Z."/>
            <person name="Hsiao Y.Y."/>
            <person name="Qi Y."/>
            <person name="Fu T."/>
            <person name="Tang G.D."/>
            <person name="Zhang D."/>
            <person name="Sun W.H."/>
            <person name="Liu D.K."/>
            <person name="Li Y."/>
            <person name="Chen G.Z."/>
            <person name="Liu X.D."/>
            <person name="Liao X.Y."/>
            <person name="Jiang Y.T."/>
            <person name="Yu X."/>
            <person name="Hao Y."/>
            <person name="Huang J."/>
            <person name="Zhao X.W."/>
            <person name="Ke S."/>
            <person name="Chen Y.Y."/>
            <person name="Wu W.L."/>
            <person name="Hsu J.L."/>
            <person name="Lin Y.F."/>
            <person name="Huang M.D."/>
            <person name="Li C.Y."/>
            <person name="Huang L."/>
            <person name="Wang Z.W."/>
            <person name="Zhao X."/>
            <person name="Zhong W.Y."/>
            <person name="Peng D.H."/>
            <person name="Ahmad S."/>
            <person name="Lan S."/>
            <person name="Zhang J.S."/>
            <person name="Tsai W.C."/>
            <person name="Van de Peer Y."/>
            <person name="Liu Z.J."/>
        </authorList>
    </citation>
    <scope>NUCLEOTIDE SEQUENCE</scope>
    <source>
        <strain evidence="2">CP</strain>
    </source>
</reference>
<dbReference type="GO" id="GO:0010008">
    <property type="term" value="C:endosome membrane"/>
    <property type="evidence" value="ECO:0007669"/>
    <property type="project" value="TreeGrafter"/>
</dbReference>
<dbReference type="EMBL" id="JAUJYO010000012">
    <property type="protein sequence ID" value="KAK1301340.1"/>
    <property type="molecule type" value="Genomic_DNA"/>
</dbReference>
<feature type="region of interest" description="Disordered" evidence="1">
    <location>
        <begin position="437"/>
        <end position="479"/>
    </location>
</feature>
<organism evidence="2 3">
    <name type="scientific">Acorus calamus</name>
    <name type="common">Sweet flag</name>
    <dbReference type="NCBI Taxonomy" id="4465"/>
    <lineage>
        <taxon>Eukaryota</taxon>
        <taxon>Viridiplantae</taxon>
        <taxon>Streptophyta</taxon>
        <taxon>Embryophyta</taxon>
        <taxon>Tracheophyta</taxon>
        <taxon>Spermatophyta</taxon>
        <taxon>Magnoliopsida</taxon>
        <taxon>Liliopsida</taxon>
        <taxon>Acoraceae</taxon>
        <taxon>Acorus</taxon>
    </lineage>
</organism>
<feature type="region of interest" description="Disordered" evidence="1">
    <location>
        <begin position="47"/>
        <end position="91"/>
    </location>
</feature>
<evidence type="ECO:0000313" key="2">
    <source>
        <dbReference type="EMBL" id="KAK1301340.1"/>
    </source>
</evidence>
<dbReference type="Gene3D" id="3.50.7.10">
    <property type="entry name" value="GroEL"/>
    <property type="match status" value="1"/>
</dbReference>
<accession>A0AAV9DK44</accession>
<dbReference type="Proteomes" id="UP001180020">
    <property type="component" value="Unassembled WGS sequence"/>
</dbReference>
<evidence type="ECO:0000256" key="1">
    <source>
        <dbReference type="SAM" id="MobiDB-lite"/>
    </source>
</evidence>
<keyword evidence="3" id="KW-1185">Reference proteome</keyword>
<feature type="region of interest" description="Disordered" evidence="1">
    <location>
        <begin position="124"/>
        <end position="155"/>
    </location>
</feature>
<gene>
    <name evidence="2" type="primary">FAB1C</name>
    <name evidence="2" type="ORF">QJS10_CPB12g01512</name>
</gene>
<proteinExistence type="predicted"/>
<feature type="compositionally biased region" description="Basic and acidic residues" evidence="1">
    <location>
        <begin position="51"/>
        <end position="61"/>
    </location>
</feature>
<name>A0AAV9DK44_ACOCL</name>
<dbReference type="InterPro" id="IPR027409">
    <property type="entry name" value="GroEL-like_apical_dom_sf"/>
</dbReference>
<protein>
    <submittedName>
        <fullName evidence="2">1-phosphatidylinositol-3-phosphate 5-kinase FAB1C</fullName>
    </submittedName>
</protein>
<feature type="compositionally biased region" description="Basic and acidic residues" evidence="1">
    <location>
        <begin position="464"/>
        <end position="478"/>
    </location>
</feature>
<dbReference type="SUPFAM" id="SSF52029">
    <property type="entry name" value="GroEL apical domain-like"/>
    <property type="match status" value="1"/>
</dbReference>
<dbReference type="PANTHER" id="PTHR45748">
    <property type="entry name" value="1-PHOSPHATIDYLINOSITOL 3-PHOSPHATE 5-KINASE-RELATED"/>
    <property type="match status" value="1"/>
</dbReference>
<dbReference type="GO" id="GO:0046854">
    <property type="term" value="P:phosphatidylinositol phosphate biosynthetic process"/>
    <property type="evidence" value="ECO:0007669"/>
    <property type="project" value="TreeGrafter"/>
</dbReference>
<dbReference type="AlphaFoldDB" id="A0AAV9DK44"/>
<sequence>MGIPDAPVLDLIERVSSWIPWTCDFPSTVSWETWMTSAGAGELETCIGGGGDRRRDGHSEGPPEFSPRSASLSPLRSSFSRSDEDDTEDTNKHFFSSSEYRQDSSDVESCSLNTSQDFYSFKSVASSPLDSPSRSNFSPQQEHEESPNRLPHAGVFRRPAKVIKELKSSNDCTGGLYITQNQTQNIIQPKPLDFENNGLIWFPPPPENEGDDVEDGCLEYDDEEGEMRDSSIIFSSSVFSTEAFPAKEKRNDAQKEPLRTSVLGHFRALVLQLLKNEGINCVGEDGGEGWLDTISSLAWQSANFVKPDNSRGGSMDPGDFVKVKCVLSGKPSDSTLVKGVVCTKNLNHKRMLSQHKNPRLLVLGGALEFQRMSNELASINTVLEQVILRGTCLEELKKVKHVVQYASFAAYHLLLETSFLADEGATFPRTQLKTPYSASERATTLDNTTSRVPGSDICNPQPPKIDDTSRANGEHDGPEMTCSFPSQDALDMPDGREGINCELEIRESFSGCLSSAQLSSLHPSPACTQDSVSCNTLISDVENNAKHEITENILQEEGISGYDRQPRVLYEKENTAVFDNNLIPGECFSNDNHQSILVSLSSRCVLKGIVCQRAQLLRIKFYGSFDKPLGRYLRDDLFDQAWCCDSCQEPVEAHVKCYTHQHGSVTINVRRLPSLKLPGECKGRIWMWHRCLKCAHEDGVPPATRRVLMSNAARGLSFGKFLELSFSNHATANRIASCGHSLQRDCLRFYGFGSMVAFFRYSPTDILSVHLPPSLLEFNSHTQEEWVMKELTEVGFMNSLRHKFFSEVILPYDLDQKSATAGYESSKATDFHDTIMELKGLLKNERNKYEGLLQPVAIKYWEHVQSTIDILELNRLRLSLLIDSHLWNHRLYWWTLH</sequence>
<evidence type="ECO:0000313" key="3">
    <source>
        <dbReference type="Proteomes" id="UP001180020"/>
    </source>
</evidence>
<comment type="caution">
    <text evidence="2">The sequence shown here is derived from an EMBL/GenBank/DDBJ whole genome shotgun (WGS) entry which is preliminary data.</text>
</comment>
<dbReference type="GO" id="GO:0000285">
    <property type="term" value="F:1-phosphatidylinositol-3-phosphate 5-kinase activity"/>
    <property type="evidence" value="ECO:0007669"/>
    <property type="project" value="TreeGrafter"/>
</dbReference>
<feature type="compositionally biased region" description="Low complexity" evidence="1">
    <location>
        <begin position="66"/>
        <end position="80"/>
    </location>
</feature>